<dbReference type="STRING" id="4829.A0A163ISM4"/>
<organism evidence="3">
    <name type="scientific">Absidia glauca</name>
    <name type="common">Pin mould</name>
    <dbReference type="NCBI Taxonomy" id="4829"/>
    <lineage>
        <taxon>Eukaryota</taxon>
        <taxon>Fungi</taxon>
        <taxon>Fungi incertae sedis</taxon>
        <taxon>Mucoromycota</taxon>
        <taxon>Mucoromycotina</taxon>
        <taxon>Mucoromycetes</taxon>
        <taxon>Mucorales</taxon>
        <taxon>Cunninghamellaceae</taxon>
        <taxon>Absidia</taxon>
    </lineage>
</organism>
<evidence type="ECO:0000313" key="3">
    <source>
        <dbReference type="EMBL" id="SAL95090.1"/>
    </source>
</evidence>
<feature type="region of interest" description="Disordered" evidence="2">
    <location>
        <begin position="208"/>
        <end position="250"/>
    </location>
</feature>
<dbReference type="AlphaFoldDB" id="A0A163ISM4"/>
<proteinExistence type="predicted"/>
<evidence type="ECO:0000313" key="4">
    <source>
        <dbReference type="Proteomes" id="UP000078561"/>
    </source>
</evidence>
<sequence>MDPLDSLKGTLTSGKDVMNNKASSNGMVKRGSKLKPPSKIINTAATTVTTTTTKTRQATTPKQTSRYAQTPRPSATDRLSQHRMSHSTMNSHRPPGPRSPNQRHQTTPRAAPRQAIAIATAKPRKAASSSKSSMARLQQEFDTLKLKYDASEQRIADQHADLIRLKLQLSTSPPSTPAPTPLRPNITDLAVHKKGTTIQLEEPQLKLEDTTNDTSEPWTRVKPSMDEDAGSHTLGDQKCPDQDQPSNPSTTLLEKIASDKEQAISHLLVNEKELESLRSQIQEKTAMDDSLQKQLDQQKQHYEDLLQQHERTFLDKDRLLQEQAQFIAALKATHDDTLRRLQADHSSKILKLTQHHQQEILQLRQEQHHRPPQQVDLETELEKVLYAFEQEKHNHKASALVTQVSHGLESLDRRRLAEIGASQGHTSTRYLPTQAVSWPSPPPLSILRKTAPRSYRSTASTFNLTPSDPKHVQLYISTVSGNANVSSTTKPLVIMLISLFSSFFLDQETAT</sequence>
<dbReference type="InParanoid" id="A0A163ISM4"/>
<protein>
    <submittedName>
        <fullName evidence="3">Uncharacterized protein</fullName>
    </submittedName>
</protein>
<dbReference type="OMA" id="KPANHAR"/>
<keyword evidence="4" id="KW-1185">Reference proteome</keyword>
<dbReference type="Proteomes" id="UP000078561">
    <property type="component" value="Unassembled WGS sequence"/>
</dbReference>
<feature type="compositionally biased region" description="Low complexity" evidence="2">
    <location>
        <begin position="43"/>
        <end position="64"/>
    </location>
</feature>
<feature type="region of interest" description="Disordered" evidence="2">
    <location>
        <begin position="1"/>
        <end position="111"/>
    </location>
</feature>
<name>A0A163ISM4_ABSGL</name>
<evidence type="ECO:0000256" key="1">
    <source>
        <dbReference type="SAM" id="Coils"/>
    </source>
</evidence>
<gene>
    <name evidence="3" type="primary">ABSGL_00389.1 scaffold 493</name>
</gene>
<dbReference type="EMBL" id="LT550137">
    <property type="protein sequence ID" value="SAL95090.1"/>
    <property type="molecule type" value="Genomic_DNA"/>
</dbReference>
<evidence type="ECO:0000256" key="2">
    <source>
        <dbReference type="SAM" id="MobiDB-lite"/>
    </source>
</evidence>
<accession>A0A163ISM4</accession>
<dbReference type="OrthoDB" id="9932926at2759"/>
<feature type="coiled-coil region" evidence="1">
    <location>
        <begin position="274"/>
        <end position="312"/>
    </location>
</feature>
<keyword evidence="1" id="KW-0175">Coiled coil</keyword>
<reference evidence="3" key="1">
    <citation type="submission" date="2016-04" db="EMBL/GenBank/DDBJ databases">
        <authorList>
            <person name="Evans L.H."/>
            <person name="Alamgir A."/>
            <person name="Owens N."/>
            <person name="Weber N.D."/>
            <person name="Virtaneva K."/>
            <person name="Barbian K."/>
            <person name="Babar A."/>
            <person name="Rosenke K."/>
        </authorList>
    </citation>
    <scope>NUCLEOTIDE SEQUENCE [LARGE SCALE GENOMIC DNA]</scope>
    <source>
        <strain evidence="3">CBS 101.48</strain>
    </source>
</reference>